<protein>
    <recommendedName>
        <fullName evidence="4">Outer membrane protein</fullName>
    </recommendedName>
</protein>
<evidence type="ECO:0000313" key="2">
    <source>
        <dbReference type="EMBL" id="NVN17491.1"/>
    </source>
</evidence>
<keyword evidence="1" id="KW-0732">Signal</keyword>
<dbReference type="AlphaFoldDB" id="A0A850N8B7"/>
<dbReference type="SUPFAM" id="SSF56935">
    <property type="entry name" value="Porins"/>
    <property type="match status" value="1"/>
</dbReference>
<keyword evidence="3" id="KW-1185">Reference proteome</keyword>
<dbReference type="Proteomes" id="UP000558089">
    <property type="component" value="Unassembled WGS sequence"/>
</dbReference>
<dbReference type="Gene3D" id="2.40.160.60">
    <property type="entry name" value="Outer membrane protein transport protein (OMPP1/FadL/TodX)"/>
    <property type="match status" value="1"/>
</dbReference>
<evidence type="ECO:0000256" key="1">
    <source>
        <dbReference type="SAM" id="SignalP"/>
    </source>
</evidence>
<accession>A0A850N8B7</accession>
<comment type="caution">
    <text evidence="2">The sequence shown here is derived from an EMBL/GenBank/DDBJ whole genome shotgun (WGS) entry which is preliminary data.</text>
</comment>
<name>A0A850N8B7_9FLAO</name>
<dbReference type="RefSeq" id="WP_176619385.1">
    <property type="nucleotide sequence ID" value="NZ_WYET01000001.1"/>
</dbReference>
<proteinExistence type="predicted"/>
<evidence type="ECO:0000313" key="3">
    <source>
        <dbReference type="Proteomes" id="UP000558089"/>
    </source>
</evidence>
<dbReference type="EMBL" id="WYET01000001">
    <property type="protein sequence ID" value="NVN17491.1"/>
    <property type="molecule type" value="Genomic_DNA"/>
</dbReference>
<gene>
    <name evidence="2" type="ORF">GUA46_03985</name>
</gene>
<sequence>MIKKILIAFLCVVAHGAFAQNGTISPYSYFGIGDDRDKGAVDTQMMGGVSMYGDSIHINLSNPAAYSKLRLTAYTAGISHKEYQLKSWNEQQRTGVTNLDYLAIGFPLAKNVGFGFGIMPYSSVGYSLNSTSNSADGEVSNFFEGEGGLNRLYASIGFEPIKNLSFGVTANFNFGTLEYQRIQSVEGVQFGTLDDRESNINGYDFKYALNYNPTIKDKYTLYTSVLINTQGNLTSENTQTLGSFSLVTGNNVEVVDVDLDASNLRNTELKIPTRTTFGLGLGENKKWFLGAEYSFQQMGDFENTFLGLDNIDYGDANTYALGGYWIPDYRSLTGYFNRITYRAGLRYDVTGMTINNKEINNFGITFGLGLPLGADFSNLNVGFELGRRGTTDANLIEESYFKVNIGLSLNDRWFQQRKIN</sequence>
<organism evidence="2 3">
    <name type="scientific">Flagellimonas chongwuensis</name>
    <dbReference type="NCBI Taxonomy" id="2697365"/>
    <lineage>
        <taxon>Bacteria</taxon>
        <taxon>Pseudomonadati</taxon>
        <taxon>Bacteroidota</taxon>
        <taxon>Flavobacteriia</taxon>
        <taxon>Flavobacteriales</taxon>
        <taxon>Flavobacteriaceae</taxon>
        <taxon>Flagellimonas</taxon>
    </lineage>
</organism>
<evidence type="ECO:0008006" key="4">
    <source>
        <dbReference type="Google" id="ProtNLM"/>
    </source>
</evidence>
<feature type="signal peptide" evidence="1">
    <location>
        <begin position="1"/>
        <end position="19"/>
    </location>
</feature>
<feature type="chain" id="PRO_5032404155" description="Outer membrane protein" evidence="1">
    <location>
        <begin position="20"/>
        <end position="420"/>
    </location>
</feature>
<reference evidence="2 3" key="1">
    <citation type="submission" date="2020-01" db="EMBL/GenBank/DDBJ databases">
        <title>Draft Genome Analysis of Muricauda sp. HICW Isolated from coastal seawater of PR China.</title>
        <authorList>
            <person name="Chen M.-X."/>
        </authorList>
    </citation>
    <scope>NUCLEOTIDE SEQUENCE [LARGE SCALE GENOMIC DNA]</scope>
    <source>
        <strain evidence="2 3">HICW</strain>
    </source>
</reference>